<gene>
    <name evidence="2" type="ORF">J1605_017049</name>
</gene>
<evidence type="ECO:0000313" key="3">
    <source>
        <dbReference type="Proteomes" id="UP001159641"/>
    </source>
</evidence>
<accession>A0AB34I060</accession>
<dbReference type="AlphaFoldDB" id="A0AB34I060"/>
<proteinExistence type="predicted"/>
<feature type="region of interest" description="Disordered" evidence="1">
    <location>
        <begin position="1"/>
        <end position="36"/>
    </location>
</feature>
<evidence type="ECO:0000313" key="2">
    <source>
        <dbReference type="EMBL" id="KAJ8797847.1"/>
    </source>
</evidence>
<dbReference type="Pfam" id="PF21030">
    <property type="entry name" value="WDR93"/>
    <property type="match status" value="1"/>
</dbReference>
<reference evidence="2 3" key="1">
    <citation type="submission" date="2022-11" db="EMBL/GenBank/DDBJ databases">
        <title>Whole genome sequence of Eschrichtius robustus ER-17-0199.</title>
        <authorList>
            <person name="Bruniche-Olsen A."/>
            <person name="Black A.N."/>
            <person name="Fields C.J."/>
            <person name="Walden K."/>
            <person name="Dewoody J.A."/>
        </authorList>
    </citation>
    <scope>NUCLEOTIDE SEQUENCE [LARGE SCALE GENOMIC DNA]</scope>
    <source>
        <strain evidence="2">ER-17-0199</strain>
        <tissue evidence="2">Blubber</tissue>
    </source>
</reference>
<protein>
    <submittedName>
        <fullName evidence="2">Uncharacterized protein</fullName>
    </submittedName>
</protein>
<dbReference type="InterPro" id="IPR049547">
    <property type="entry name" value="WDR93_beta-prop"/>
</dbReference>
<name>A0AB34I060_ESCRO</name>
<comment type="caution">
    <text evidence="2">The sequence shown here is derived from an EMBL/GenBank/DDBJ whole genome shotgun (WGS) entry which is preliminary data.</text>
</comment>
<dbReference type="EMBL" id="JAIQCJ010000154">
    <property type="protein sequence ID" value="KAJ8797847.1"/>
    <property type="molecule type" value="Genomic_DNA"/>
</dbReference>
<sequence>MTSPKGSRAQKLKLPTLTRKGTLEVPSPTEEDWAKDDEEDWVFKGPDQEQDSLPQPYRMINKLVNFLFDHSWEIIEEREASRKAELSCIQPTIYPPLLESKDDTSKQTTCIKMEISEGGDFAAFLLQGKINQRLLRRFRFANTLDPVTADNLETDINISFRGDVKLSLPVYIMKIKPPKPVAGLQQQLNSTSNGRFGALLSWGDSNSDLRPLVTREHVLGLWRFCSLETGNDGRMEMEKWEEESSCPLPVLRELVE</sequence>
<evidence type="ECO:0000256" key="1">
    <source>
        <dbReference type="SAM" id="MobiDB-lite"/>
    </source>
</evidence>
<organism evidence="2 3">
    <name type="scientific">Eschrichtius robustus</name>
    <name type="common">California gray whale</name>
    <name type="synonym">Eschrichtius gibbosus</name>
    <dbReference type="NCBI Taxonomy" id="9764"/>
    <lineage>
        <taxon>Eukaryota</taxon>
        <taxon>Metazoa</taxon>
        <taxon>Chordata</taxon>
        <taxon>Craniata</taxon>
        <taxon>Vertebrata</taxon>
        <taxon>Euteleostomi</taxon>
        <taxon>Mammalia</taxon>
        <taxon>Eutheria</taxon>
        <taxon>Laurasiatheria</taxon>
        <taxon>Artiodactyla</taxon>
        <taxon>Whippomorpha</taxon>
        <taxon>Cetacea</taxon>
        <taxon>Mysticeti</taxon>
        <taxon>Eschrichtiidae</taxon>
        <taxon>Eschrichtius</taxon>
    </lineage>
</organism>
<dbReference type="Proteomes" id="UP001159641">
    <property type="component" value="Unassembled WGS sequence"/>
</dbReference>
<keyword evidence="3" id="KW-1185">Reference proteome</keyword>